<evidence type="ECO:0000259" key="16">
    <source>
        <dbReference type="PROSITE" id="PS51292"/>
    </source>
</evidence>
<feature type="compositionally biased region" description="Low complexity" evidence="14">
    <location>
        <begin position="1970"/>
        <end position="1985"/>
    </location>
</feature>
<dbReference type="SUPFAM" id="SSF57850">
    <property type="entry name" value="RING/U-box"/>
    <property type="match status" value="1"/>
</dbReference>
<dbReference type="InterPro" id="IPR011016">
    <property type="entry name" value="Znf_RING-CH"/>
</dbReference>
<evidence type="ECO:0000256" key="14">
    <source>
        <dbReference type="SAM" id="MobiDB-lite"/>
    </source>
</evidence>
<keyword evidence="18" id="KW-1185">Reference proteome</keyword>
<feature type="compositionally biased region" description="Polar residues" evidence="14">
    <location>
        <begin position="1886"/>
        <end position="1916"/>
    </location>
</feature>
<dbReference type="SMART" id="SM00744">
    <property type="entry name" value="RINGv"/>
    <property type="match status" value="1"/>
</dbReference>
<evidence type="ECO:0000256" key="9">
    <source>
        <dbReference type="ARBA" id="ARBA00022786"/>
    </source>
</evidence>
<feature type="coiled-coil region" evidence="13">
    <location>
        <begin position="1708"/>
        <end position="1876"/>
    </location>
</feature>
<proteinExistence type="predicted"/>
<feature type="transmembrane region" description="Helical" evidence="15">
    <location>
        <begin position="1465"/>
        <end position="1486"/>
    </location>
</feature>
<comment type="pathway">
    <text evidence="3">Protein modification; protein ubiquitination.</text>
</comment>
<feature type="region of interest" description="Disordered" evidence="14">
    <location>
        <begin position="1"/>
        <end position="24"/>
    </location>
</feature>
<evidence type="ECO:0000256" key="8">
    <source>
        <dbReference type="ARBA" id="ARBA00022771"/>
    </source>
</evidence>
<dbReference type="Pfam" id="PF23113">
    <property type="entry name" value="MARCHF6_C"/>
    <property type="match status" value="1"/>
</dbReference>
<evidence type="ECO:0000256" key="4">
    <source>
        <dbReference type="ARBA" id="ARBA00012483"/>
    </source>
</evidence>
<feature type="transmembrane region" description="Helical" evidence="15">
    <location>
        <begin position="1361"/>
        <end position="1384"/>
    </location>
</feature>
<dbReference type="GO" id="GO:0061630">
    <property type="term" value="F:ubiquitin protein ligase activity"/>
    <property type="evidence" value="ECO:0007669"/>
    <property type="project" value="UniProtKB-EC"/>
</dbReference>
<accession>A0A9P7H2B0</accession>
<name>A0A9P7H2B0_9HYPO</name>
<feature type="transmembrane region" description="Helical" evidence="15">
    <location>
        <begin position="818"/>
        <end position="848"/>
    </location>
</feature>
<sequence length="2257" mass="248692">MEDPASIAKAKGLHRTSTRSDDVFQSQDATPSICRICRGEGTPEEPLFYPCKCSGSIKYVHQDCLMEWLSHSQKKYCELCKTSFRFTKLYAPDMPQSLPVHIFIGHMARYFLQNVLVWLRAAMAISVWLFWLPYFMRSVWSFMFWISDEGFGNSPMASQANETAANSTYQMSASAFDIDTCPASPLFVRTTTPASAAKALLEGLSEQNISDFFVRMFMGPWGLSGKSDSTPEFANTTSSGSGSIPPTLLGEVAFLNNLTRNPTINRTITSVLEGQIITVLVIVCFILVILVRDYVVQQQPEMNMRAAFAAPEDPMAQQEPMLVRPENVDDLQGPDESDDETLDTGEPLARASDVDFATQVQADTPLRRRTNSELLAPTGLVDTESSEAGPAEHDLPADINPNEERASVYDYLRIYRQADGDAERILEIIHEEGLERKLSYWVDVTRRALQDGDDTPGVSVPQDPSIGRERTESFGSTAASSSRKAYTPGSDGLPTPMDMPGGSSSSKGKEREIVPPLPDQDFEAGSWRSGFSPSTSRPRAVSDGPRPHDSVNPLANNSWSFAGLPPDTKDTERSNEPQIASRQSMFMSDDGEDFPVDPRVSSRRDSLDLIENDLHELAPQVGRTGTFGTAPEPRTLEGATAAGPDNVRPAGLVDRVTDFMWGDLDDQQRNEQDANAANAANAADDLGDLAAIPEDTDGWETELDEIHDEAPPPDVGVANDPEEPEDVGDAPGAGLDQEAMEDLEDFEGVMELVGMRGPVAGLFQNAIFCAVLVSVTIFACIFVPYNFGRVSVWVLANPMRLVRLIFELSKLLQDAAVMAAGFGLWVIINIIDMFTGLIGGVIGTHVLFARKASWSLWTSAGSRVLDYTFMDLPMSAAEMQNFSAISHGALLAVKSNIGTVFTTISKVLGFILSGSFLTSGTPAEVITFASTVAWPKIASISSALLKPNSWVINLGEPDGLLSVNPELAHWSGLDRFWAIIAGYATLFFFGALYLKRGSPFSRGHILQNWEAGIIDTLHQASGIMKVIMIISIEMLVFPLYCGLLLDGALLPLFENTTFKSRLLFTYNYPMTSVFVHWFVGTGYMFHFALFVSMCRKIMRQGVLYFIRDPDDPEFHPVRDVLERNLTTQLRKILFSAFVYGALVIVCLGGVVWGLSYAVPGVLPVHYSSNEPVLEFPVDLLFYNFLMPLAVNFFKPGDGLHAMYTWWFRTCARGLRLTYFLFGERKIDEEGSLQLGNARRYQRLPWYKTLFLELNTRYHVIPKTWVDFFDGGDAKPRAPLNNSEIRSLTRHKNHLKDANQLVESGHFVRAPASDRVKIPKGRRVFLDVDENGRRVDGQDDTDLYASNQYQMVYIPPHFRARIFLFILFIWVFAAVTGVGFTIIPLVFGRRMFKMLIPQHIRTNDIYAFSIGVYLLGSSAYLVFHVRSVWAKIQDGFSAVRASLTAGDLERRTAAVVLQGLKLVYTYFFLLVVFPLLASGLVELYLTIPLHTYMYPPTAASVQASREGGPEASRHTVRVIQAWTLGLLYLKLSARMITSMFPDTRLAIAVQTVLRGGWVQPDIGVFTRAFVLPGLAIAGAAIFGPPAITGGLIKYNIISGIETGENELAEAARLAIIYRQSYPAVALIALLTKNTIGLVKVFRGWSARIRDEAYLIGERLHNFGAVAAGAGRQQFCTIGKAFCNSIQPPNMASEPPSSPPGHGASAEDTLHWYKSQYEQLEAELVEFRDSSRELEQELEKDIERAEKQERLHQEKAETLGYEVEEWKTEASASQNTLEKEITTLRDTNRTLQLKLRDIEVANDDFERQARNTTSSLEDMESKYNQAIERAVLMEEEIKMGEQEREQLRIESQRLREELGDLKIEAELLQDKIKKQESRHLSTISTDLSVLGSPTFTHPASPGSTASSPLITTPPNSKSPIPDDDGDTLSELPDPPSPPMSDVSLHLPKVASARTPSHARTVSRSRLPSADNSTTPKPRSKPPTKTTRAPGSRISTGGATTMRTPASRAVGPRSASNKLPASNSLTHIRTLTAQMQRLEARVHSVRSKLPGPSRTPPRASPRTSVYSATNMPASVTIRSRKRTGGSAASSIAGDDTPSSIPPSASKSSHVPRLSTSGVSRLSFGPLPNRGGPEDISRPSSRASITSYARPPSRTAGDMIPRPASRASLPGTRTPMARPRSSMAGPMHGHSASISQLDLEEEDEGEYRTPSRRGTHSNADGTGIPMPSMRRASTSRRISANTMRSSISGPRKQLSDLGETY</sequence>
<dbReference type="CDD" id="cd16702">
    <property type="entry name" value="RING_CH-C4HC3_MARCH6"/>
    <property type="match status" value="1"/>
</dbReference>
<keyword evidence="10" id="KW-0862">Zinc</keyword>
<evidence type="ECO:0000256" key="6">
    <source>
        <dbReference type="ARBA" id="ARBA00022692"/>
    </source>
</evidence>
<feature type="compositionally biased region" description="Polar residues" evidence="14">
    <location>
        <begin position="2062"/>
        <end position="2074"/>
    </location>
</feature>
<feature type="domain" description="RING-CH-type" evidence="16">
    <location>
        <begin position="26"/>
        <end position="87"/>
    </location>
</feature>
<keyword evidence="5" id="KW-0808">Transferase</keyword>
<feature type="region of interest" description="Disordered" evidence="14">
    <location>
        <begin position="327"/>
        <end position="399"/>
    </location>
</feature>
<evidence type="ECO:0000256" key="12">
    <source>
        <dbReference type="ARBA" id="ARBA00023136"/>
    </source>
</evidence>
<dbReference type="Gene3D" id="3.30.40.10">
    <property type="entry name" value="Zinc/RING finger domain, C3HC4 (zinc finger)"/>
    <property type="match status" value="1"/>
</dbReference>
<feature type="compositionally biased region" description="Low complexity" evidence="14">
    <location>
        <begin position="1690"/>
        <end position="1705"/>
    </location>
</feature>
<dbReference type="GO" id="GO:0008270">
    <property type="term" value="F:zinc ion binding"/>
    <property type="evidence" value="ECO:0007669"/>
    <property type="project" value="UniProtKB-KW"/>
</dbReference>
<keyword evidence="8" id="KW-0863">Zinc-finger</keyword>
<feature type="transmembrane region" description="Helical" evidence="15">
    <location>
        <begin position="1132"/>
        <end position="1155"/>
    </location>
</feature>
<evidence type="ECO:0000256" key="11">
    <source>
        <dbReference type="ARBA" id="ARBA00022989"/>
    </source>
</evidence>
<feature type="compositionally biased region" description="Polar residues" evidence="14">
    <location>
        <begin position="1951"/>
        <end position="1969"/>
    </location>
</feature>
<dbReference type="GO" id="GO:0005789">
    <property type="term" value="C:endoplasmic reticulum membrane"/>
    <property type="evidence" value="ECO:0007669"/>
    <property type="project" value="TreeGrafter"/>
</dbReference>
<dbReference type="Gene3D" id="6.10.250.1080">
    <property type="match status" value="1"/>
</dbReference>
<dbReference type="PANTHER" id="PTHR13145:SF0">
    <property type="entry name" value="E3 UBIQUITIN-PROTEIN LIGASE MARCHF6"/>
    <property type="match status" value="1"/>
</dbReference>
<dbReference type="GO" id="GO:0036503">
    <property type="term" value="P:ERAD pathway"/>
    <property type="evidence" value="ECO:0007669"/>
    <property type="project" value="TreeGrafter"/>
</dbReference>
<feature type="transmembrane region" description="Helical" evidence="15">
    <location>
        <begin position="1073"/>
        <end position="1091"/>
    </location>
</feature>
<dbReference type="PROSITE" id="PS51292">
    <property type="entry name" value="ZF_RING_CH"/>
    <property type="match status" value="1"/>
</dbReference>
<evidence type="ECO:0000313" key="18">
    <source>
        <dbReference type="Proteomes" id="UP000782241"/>
    </source>
</evidence>
<evidence type="ECO:0000256" key="10">
    <source>
        <dbReference type="ARBA" id="ARBA00022833"/>
    </source>
</evidence>
<feature type="compositionally biased region" description="Polar residues" evidence="14">
    <location>
        <begin position="2134"/>
        <end position="2143"/>
    </location>
</feature>
<dbReference type="Pfam" id="PF25417">
    <property type="entry name" value="DUF7889"/>
    <property type="match status" value="1"/>
</dbReference>
<dbReference type="EC" id="2.3.2.27" evidence="4"/>
<evidence type="ECO:0000256" key="2">
    <source>
        <dbReference type="ARBA" id="ARBA00004141"/>
    </source>
</evidence>
<feature type="compositionally biased region" description="Basic and acidic residues" evidence="14">
    <location>
        <begin position="390"/>
        <end position="399"/>
    </location>
</feature>
<feature type="compositionally biased region" description="Polar residues" evidence="14">
    <location>
        <begin position="1990"/>
        <end position="2001"/>
    </location>
</feature>
<dbReference type="InterPro" id="IPR013083">
    <property type="entry name" value="Znf_RING/FYVE/PHD"/>
</dbReference>
<dbReference type="InterPro" id="IPR006964">
    <property type="entry name" value="NUDE_dom"/>
</dbReference>
<feature type="region of interest" description="Disordered" evidence="14">
    <location>
        <begin position="706"/>
        <end position="734"/>
    </location>
</feature>
<keyword evidence="9" id="KW-0833">Ubl conjugation pathway</keyword>
<feature type="compositionally biased region" description="Polar residues" evidence="14">
    <location>
        <begin position="2011"/>
        <end position="2022"/>
    </location>
</feature>
<protein>
    <recommendedName>
        <fullName evidence="4">RING-type E3 ubiquitin transferase</fullName>
        <ecNumber evidence="4">2.3.2.27</ecNumber>
    </recommendedName>
</protein>
<feature type="transmembrane region" description="Helical" evidence="15">
    <location>
        <begin position="1404"/>
        <end position="1422"/>
    </location>
</feature>
<dbReference type="EMBL" id="JAGPUO010000007">
    <property type="protein sequence ID" value="KAG5661472.1"/>
    <property type="molecule type" value="Genomic_DNA"/>
</dbReference>
<evidence type="ECO:0000313" key="17">
    <source>
        <dbReference type="EMBL" id="KAG5661472.1"/>
    </source>
</evidence>
<dbReference type="InterPro" id="IPR056521">
    <property type="entry name" value="MARCHF6-like_C"/>
</dbReference>
<feature type="transmembrane region" description="Helical" evidence="15">
    <location>
        <begin position="276"/>
        <end position="295"/>
    </location>
</feature>
<keyword evidence="6 15" id="KW-0812">Transmembrane</keyword>
<gene>
    <name evidence="17" type="ORF">KAF25_005594</name>
</gene>
<evidence type="ECO:0000256" key="3">
    <source>
        <dbReference type="ARBA" id="ARBA00004906"/>
    </source>
</evidence>
<organism evidence="17 18">
    <name type="scientific">Fusarium avenaceum</name>
    <dbReference type="NCBI Taxonomy" id="40199"/>
    <lineage>
        <taxon>Eukaryota</taxon>
        <taxon>Fungi</taxon>
        <taxon>Dikarya</taxon>
        <taxon>Ascomycota</taxon>
        <taxon>Pezizomycotina</taxon>
        <taxon>Sordariomycetes</taxon>
        <taxon>Hypocreomycetidae</taxon>
        <taxon>Hypocreales</taxon>
        <taxon>Nectriaceae</taxon>
        <taxon>Fusarium</taxon>
        <taxon>Fusarium tricinctum species complex</taxon>
    </lineage>
</organism>
<feature type="transmembrane region" description="Helical" evidence="15">
    <location>
        <begin position="117"/>
        <end position="136"/>
    </location>
</feature>
<evidence type="ECO:0000256" key="7">
    <source>
        <dbReference type="ARBA" id="ARBA00022723"/>
    </source>
</evidence>
<dbReference type="Pfam" id="PF12906">
    <property type="entry name" value="RINGv"/>
    <property type="match status" value="1"/>
</dbReference>
<keyword evidence="12 15" id="KW-0472">Membrane</keyword>
<feature type="region of interest" description="Disordered" evidence="14">
    <location>
        <begin position="1886"/>
        <end position="2022"/>
    </location>
</feature>
<feature type="compositionally biased region" description="Polar residues" evidence="14">
    <location>
        <begin position="2227"/>
        <end position="2244"/>
    </location>
</feature>
<feature type="compositionally biased region" description="Low complexity" evidence="14">
    <location>
        <begin position="2094"/>
        <end position="2105"/>
    </location>
</feature>
<evidence type="ECO:0000256" key="5">
    <source>
        <dbReference type="ARBA" id="ARBA00022679"/>
    </source>
</evidence>
<feature type="region of interest" description="Disordered" evidence="14">
    <location>
        <begin position="615"/>
        <end position="649"/>
    </location>
</feature>
<evidence type="ECO:0000256" key="13">
    <source>
        <dbReference type="SAM" id="Coils"/>
    </source>
</evidence>
<feature type="region of interest" description="Disordered" evidence="14">
    <location>
        <begin position="2035"/>
        <end position="2257"/>
    </location>
</feature>
<feature type="region of interest" description="Disordered" evidence="14">
    <location>
        <begin position="1685"/>
        <end position="1705"/>
    </location>
</feature>
<feature type="transmembrane region" description="Helical" evidence="15">
    <location>
        <begin position="762"/>
        <end position="784"/>
    </location>
</feature>
<keyword evidence="7" id="KW-0479">Metal-binding</keyword>
<comment type="caution">
    <text evidence="17">The sequence shown here is derived from an EMBL/GenBank/DDBJ whole genome shotgun (WGS) entry which is preliminary data.</text>
</comment>
<feature type="region of interest" description="Disordered" evidence="14">
    <location>
        <begin position="450"/>
        <end position="602"/>
    </location>
</feature>
<feature type="compositionally biased region" description="Polar residues" evidence="14">
    <location>
        <begin position="576"/>
        <end position="586"/>
    </location>
</feature>
<keyword evidence="11 15" id="KW-1133">Transmembrane helix</keyword>
<dbReference type="FunFam" id="3.30.40.10:FF:000287">
    <property type="entry name" value="RING finger membrane protein"/>
    <property type="match status" value="1"/>
</dbReference>
<feature type="transmembrane region" description="Helical" evidence="15">
    <location>
        <begin position="1026"/>
        <end position="1053"/>
    </location>
</feature>
<keyword evidence="13" id="KW-0175">Coiled coil</keyword>
<dbReference type="InterPro" id="IPR057211">
    <property type="entry name" value="DUF7889"/>
</dbReference>
<dbReference type="Proteomes" id="UP000782241">
    <property type="component" value="Unassembled WGS sequence"/>
</dbReference>
<dbReference type="PANTHER" id="PTHR13145">
    <property type="entry name" value="SSM4 PROTEIN"/>
    <property type="match status" value="1"/>
</dbReference>
<comment type="catalytic activity">
    <reaction evidence="1">
        <text>S-ubiquitinyl-[E2 ubiquitin-conjugating enzyme]-L-cysteine + [acceptor protein]-L-lysine = [E2 ubiquitin-conjugating enzyme]-L-cysteine + N(6)-ubiquitinyl-[acceptor protein]-L-lysine.</text>
        <dbReference type="EC" id="2.3.2.27"/>
    </reaction>
</comment>
<feature type="compositionally biased region" description="Polar residues" evidence="14">
    <location>
        <begin position="473"/>
        <end position="484"/>
    </location>
</feature>
<feature type="compositionally biased region" description="Acidic residues" evidence="14">
    <location>
        <begin position="328"/>
        <end position="343"/>
    </location>
</feature>
<evidence type="ECO:0000256" key="15">
    <source>
        <dbReference type="SAM" id="Phobius"/>
    </source>
</evidence>
<reference evidence="17" key="1">
    <citation type="submission" date="2021-04" db="EMBL/GenBank/DDBJ databases">
        <title>Draft genome of Fusarium avenaceum strain F156N33, isolated from an atmospheric sample in Virginia.</title>
        <authorList>
            <person name="Yang S."/>
            <person name="Vinatzer B.A."/>
            <person name="Coleman J."/>
        </authorList>
    </citation>
    <scope>NUCLEOTIDE SEQUENCE</scope>
    <source>
        <strain evidence="17">F156N33</strain>
    </source>
</reference>
<dbReference type="Pfam" id="PF04880">
    <property type="entry name" value="NUDE_C"/>
    <property type="match status" value="1"/>
</dbReference>
<evidence type="ECO:0000256" key="1">
    <source>
        <dbReference type="ARBA" id="ARBA00000900"/>
    </source>
</evidence>
<comment type="subcellular location">
    <subcellularLocation>
        <location evidence="2">Membrane</location>
        <topology evidence="2">Multi-pass membrane protein</topology>
    </subcellularLocation>
</comment>
<feature type="transmembrane region" description="Helical" evidence="15">
    <location>
        <begin position="976"/>
        <end position="994"/>
    </location>
</feature>